<dbReference type="AlphaFoldDB" id="A0A0L0FE47"/>
<dbReference type="OrthoDB" id="428346at2759"/>
<name>A0A0L0FE47_9EUKA</name>
<dbReference type="RefSeq" id="XP_014148936.1">
    <property type="nucleotide sequence ID" value="XM_014293461.1"/>
</dbReference>
<protein>
    <submittedName>
        <fullName evidence="1">Uncharacterized protein</fullName>
    </submittedName>
</protein>
<dbReference type="EMBL" id="KQ243896">
    <property type="protein sequence ID" value="KNC75034.1"/>
    <property type="molecule type" value="Genomic_DNA"/>
</dbReference>
<keyword evidence="2" id="KW-1185">Reference proteome</keyword>
<dbReference type="GeneID" id="25912937"/>
<reference evidence="1 2" key="1">
    <citation type="submission" date="2011-02" db="EMBL/GenBank/DDBJ databases">
        <title>The Genome Sequence of Sphaeroforma arctica JP610.</title>
        <authorList>
            <consortium name="The Broad Institute Genome Sequencing Platform"/>
            <person name="Russ C."/>
            <person name="Cuomo C."/>
            <person name="Young S.K."/>
            <person name="Zeng Q."/>
            <person name="Gargeya S."/>
            <person name="Alvarado L."/>
            <person name="Berlin A."/>
            <person name="Chapman S.B."/>
            <person name="Chen Z."/>
            <person name="Freedman E."/>
            <person name="Gellesch M."/>
            <person name="Goldberg J."/>
            <person name="Griggs A."/>
            <person name="Gujja S."/>
            <person name="Heilman E."/>
            <person name="Heiman D."/>
            <person name="Howarth C."/>
            <person name="Mehta T."/>
            <person name="Neiman D."/>
            <person name="Pearson M."/>
            <person name="Roberts A."/>
            <person name="Saif S."/>
            <person name="Shea T."/>
            <person name="Shenoy N."/>
            <person name="Sisk P."/>
            <person name="Stolte C."/>
            <person name="Sykes S."/>
            <person name="White J."/>
            <person name="Yandava C."/>
            <person name="Burger G."/>
            <person name="Gray M.W."/>
            <person name="Holland P.W.H."/>
            <person name="King N."/>
            <person name="Lang F.B.F."/>
            <person name="Roger A.J."/>
            <person name="Ruiz-Trillo I."/>
            <person name="Haas B."/>
            <person name="Nusbaum C."/>
            <person name="Birren B."/>
        </authorList>
    </citation>
    <scope>NUCLEOTIDE SEQUENCE [LARGE SCALE GENOMIC DNA]</scope>
    <source>
        <strain evidence="1 2">JP610</strain>
    </source>
</reference>
<dbReference type="STRING" id="667725.A0A0L0FE47"/>
<gene>
    <name evidence="1" type="ORF">SARC_12433</name>
</gene>
<organism evidence="1 2">
    <name type="scientific">Sphaeroforma arctica JP610</name>
    <dbReference type="NCBI Taxonomy" id="667725"/>
    <lineage>
        <taxon>Eukaryota</taxon>
        <taxon>Ichthyosporea</taxon>
        <taxon>Ichthyophonida</taxon>
        <taxon>Sphaeroforma</taxon>
    </lineage>
</organism>
<evidence type="ECO:0000313" key="2">
    <source>
        <dbReference type="Proteomes" id="UP000054560"/>
    </source>
</evidence>
<evidence type="ECO:0000313" key="1">
    <source>
        <dbReference type="EMBL" id="KNC75034.1"/>
    </source>
</evidence>
<dbReference type="eggNOG" id="ENOG502SFHA">
    <property type="taxonomic scope" value="Eukaryota"/>
</dbReference>
<sequence>MKFSTVSKVRYMFCLLGVPCMMCLVYLHHVAGSTFQLKELLPIQNTQKEFWPSLGASIPPAIIDYSKFHNEQVQNPQQNTKYLVYTCTHQRSFCGGIGDRLSGIVSLFMLAVSTNRVLVIDWNTPFPLYESLNPNIIDWLTPLKTVILYEIANPEQTVFIEGVRRSINSTYWESVLQRDIGVVRIKSNKIDFSSQNFTHSAAWQAAAGMKAYQFGDGIPPLLCTWILRSLFTPNPTILQIAKDQLSLIGLDMGQPYIAIHTRFGHTANDTGSGQFVDPVRLKVDTIPDFSQCAVTMSEQFSHRGIHLQTSTFLAADSNEGKLAFNAYARDVKYFSAHAFHVDRSIMLETYDSAEGNLLNQLTWVEFLVLSKSECLVSSPSGFSRWAVAISRDPYSGSRCAQVGTQCKSINWSELLD</sequence>
<dbReference type="Proteomes" id="UP000054560">
    <property type="component" value="Unassembled WGS sequence"/>
</dbReference>
<proteinExistence type="predicted"/>
<accession>A0A0L0FE47</accession>
<dbReference type="Gene3D" id="3.40.50.11350">
    <property type="match status" value="1"/>
</dbReference>